<proteinExistence type="predicted"/>
<evidence type="ECO:0000313" key="2">
    <source>
        <dbReference type="Proteomes" id="UP000257144"/>
    </source>
</evidence>
<evidence type="ECO:0000313" key="1">
    <source>
        <dbReference type="EMBL" id="RDU35549.1"/>
    </source>
</evidence>
<name>A0A3D8GMU0_9BACI</name>
<protein>
    <submittedName>
        <fullName evidence="1">Uncharacterized protein</fullName>
    </submittedName>
</protein>
<sequence length="59" mass="6346">MSDIVWAKTEKEVTQIPGKMAVLKNEKAGPLKVPAFPLLIKSILIKAGGPEWKTGLSVS</sequence>
<dbReference type="EMBL" id="QNQT01000009">
    <property type="protein sequence ID" value="RDU35549.1"/>
    <property type="molecule type" value="Genomic_DNA"/>
</dbReference>
<organism evidence="1 2">
    <name type="scientific">Neobacillus piezotolerans</name>
    <dbReference type="NCBI Taxonomy" id="2259171"/>
    <lineage>
        <taxon>Bacteria</taxon>
        <taxon>Bacillati</taxon>
        <taxon>Bacillota</taxon>
        <taxon>Bacilli</taxon>
        <taxon>Bacillales</taxon>
        <taxon>Bacillaceae</taxon>
        <taxon>Neobacillus</taxon>
    </lineage>
</organism>
<reference evidence="1 2" key="1">
    <citation type="submission" date="2018-07" db="EMBL/GenBank/DDBJ databases">
        <title>Bacillus sp. YLB-04 draft genome sequence.</title>
        <authorList>
            <person name="Yu L."/>
            <person name="Tang X."/>
        </authorList>
    </citation>
    <scope>NUCLEOTIDE SEQUENCE [LARGE SCALE GENOMIC DNA]</scope>
    <source>
        <strain evidence="1 2">YLB-04</strain>
    </source>
</reference>
<comment type="caution">
    <text evidence="1">The sequence shown here is derived from an EMBL/GenBank/DDBJ whole genome shotgun (WGS) entry which is preliminary data.</text>
</comment>
<accession>A0A3D8GMU0</accession>
<dbReference type="Proteomes" id="UP000257144">
    <property type="component" value="Unassembled WGS sequence"/>
</dbReference>
<dbReference type="AlphaFoldDB" id="A0A3D8GMU0"/>
<keyword evidence="2" id="KW-1185">Reference proteome</keyword>
<gene>
    <name evidence="1" type="ORF">DRW41_17585</name>
</gene>